<dbReference type="RefSeq" id="WP_091523852.1">
    <property type="nucleotide sequence ID" value="NZ_LT629772.1"/>
</dbReference>
<evidence type="ECO:0000313" key="2">
    <source>
        <dbReference type="EMBL" id="SDS47697.1"/>
    </source>
</evidence>
<evidence type="ECO:0000256" key="1">
    <source>
        <dbReference type="ARBA" id="ARBA00023002"/>
    </source>
</evidence>
<keyword evidence="3" id="KW-1185">Reference proteome</keyword>
<dbReference type="Gene3D" id="3.10.20.440">
    <property type="entry name" value="2Fe-2S iron-sulphur cluster binding domain, sarcosine oxidase, alpha subunit, N-terminal domain"/>
    <property type="match status" value="1"/>
</dbReference>
<sequence>MTAPVPGQQITLRVDGVEITARDGQSIAAAMMADGRASWRTTAAGRRPRGLFCGIGVCFDCLVTVNGARDVRACQRPAIDGDLIEFQDEELPGPVARDLR</sequence>
<evidence type="ECO:0000313" key="3">
    <source>
        <dbReference type="Proteomes" id="UP000199103"/>
    </source>
</evidence>
<dbReference type="AlphaFoldDB" id="A0A1H1SI93"/>
<accession>A0A1H1SI93</accession>
<proteinExistence type="predicted"/>
<dbReference type="OrthoDB" id="159930at2"/>
<dbReference type="EMBL" id="LT629772">
    <property type="protein sequence ID" value="SDS47697.1"/>
    <property type="molecule type" value="Genomic_DNA"/>
</dbReference>
<dbReference type="SUPFAM" id="SSF54292">
    <property type="entry name" value="2Fe-2S ferredoxin-like"/>
    <property type="match status" value="1"/>
</dbReference>
<gene>
    <name evidence="2" type="ORF">SAMN04489812_2025</name>
</gene>
<dbReference type="GO" id="GO:0016491">
    <property type="term" value="F:oxidoreductase activity"/>
    <property type="evidence" value="ECO:0007669"/>
    <property type="project" value="UniProtKB-KW"/>
</dbReference>
<keyword evidence="1" id="KW-0560">Oxidoreductase</keyword>
<dbReference type="GO" id="GO:0051536">
    <property type="term" value="F:iron-sulfur cluster binding"/>
    <property type="evidence" value="ECO:0007669"/>
    <property type="project" value="InterPro"/>
</dbReference>
<name>A0A1H1SI93_9ACTN</name>
<protein>
    <submittedName>
        <fullName evidence="2">2Fe-2S iron-sulfur cluster binding domain-containing protein</fullName>
    </submittedName>
</protein>
<organism evidence="2 3">
    <name type="scientific">Microlunatus soli</name>
    <dbReference type="NCBI Taxonomy" id="630515"/>
    <lineage>
        <taxon>Bacteria</taxon>
        <taxon>Bacillati</taxon>
        <taxon>Actinomycetota</taxon>
        <taxon>Actinomycetes</taxon>
        <taxon>Propionibacteriales</taxon>
        <taxon>Propionibacteriaceae</taxon>
        <taxon>Microlunatus</taxon>
    </lineage>
</organism>
<dbReference type="InterPro" id="IPR036010">
    <property type="entry name" value="2Fe-2S_ferredoxin-like_sf"/>
</dbReference>
<dbReference type="Proteomes" id="UP000199103">
    <property type="component" value="Chromosome I"/>
</dbReference>
<reference evidence="2 3" key="1">
    <citation type="submission" date="2016-10" db="EMBL/GenBank/DDBJ databases">
        <authorList>
            <person name="de Groot N.N."/>
        </authorList>
    </citation>
    <scope>NUCLEOTIDE SEQUENCE [LARGE SCALE GENOMIC DNA]</scope>
    <source>
        <strain evidence="2 3">DSM 21800</strain>
    </source>
</reference>
<dbReference type="Pfam" id="PF13510">
    <property type="entry name" value="Fer2_4"/>
    <property type="match status" value="1"/>
</dbReference>
<dbReference type="STRING" id="630515.SAMN04489812_2025"/>
<dbReference type="InterPro" id="IPR042204">
    <property type="entry name" value="2Fe-2S-bd_N"/>
</dbReference>